<dbReference type="SUPFAM" id="SSF51161">
    <property type="entry name" value="Trimeric LpxA-like enzymes"/>
    <property type="match status" value="1"/>
</dbReference>
<organism evidence="5 6">
    <name type="scientific">Dongia soli</name>
    <dbReference type="NCBI Taxonomy" id="600628"/>
    <lineage>
        <taxon>Bacteria</taxon>
        <taxon>Pseudomonadati</taxon>
        <taxon>Pseudomonadota</taxon>
        <taxon>Alphaproteobacteria</taxon>
        <taxon>Rhodospirillales</taxon>
        <taxon>Dongiaceae</taxon>
        <taxon>Dongia</taxon>
    </lineage>
</organism>
<comment type="caution">
    <text evidence="5">The sequence shown here is derived from an EMBL/GenBank/DDBJ whole genome shotgun (WGS) entry which is preliminary data.</text>
</comment>
<evidence type="ECO:0000313" key="6">
    <source>
        <dbReference type="Proteomes" id="UP001279642"/>
    </source>
</evidence>
<comment type="similarity">
    <text evidence="1">Belongs to the transferase hexapeptide repeat family.</text>
</comment>
<keyword evidence="2 5" id="KW-0808">Transferase</keyword>
<gene>
    <name evidence="5" type="ORF">SMD27_07880</name>
</gene>
<dbReference type="GO" id="GO:0016746">
    <property type="term" value="F:acyltransferase activity"/>
    <property type="evidence" value="ECO:0007669"/>
    <property type="project" value="UniProtKB-KW"/>
</dbReference>
<dbReference type="PANTHER" id="PTHR23416">
    <property type="entry name" value="SIALIC ACID SYNTHASE-RELATED"/>
    <property type="match status" value="1"/>
</dbReference>
<proteinExistence type="inferred from homology"/>
<dbReference type="InterPro" id="IPR011004">
    <property type="entry name" value="Trimer_LpxA-like_sf"/>
</dbReference>
<protein>
    <submittedName>
        <fullName evidence="5">Acyltransferase</fullName>
        <ecNumber evidence="5">2.3.1.-</ecNumber>
    </submittedName>
</protein>
<evidence type="ECO:0000256" key="2">
    <source>
        <dbReference type="ARBA" id="ARBA00022679"/>
    </source>
</evidence>
<evidence type="ECO:0000256" key="3">
    <source>
        <dbReference type="ARBA" id="ARBA00022737"/>
    </source>
</evidence>
<dbReference type="InterPro" id="IPR051159">
    <property type="entry name" value="Hexapeptide_acetyltransf"/>
</dbReference>
<accession>A0ABU5E981</accession>
<dbReference type="Proteomes" id="UP001279642">
    <property type="component" value="Unassembled WGS sequence"/>
</dbReference>
<dbReference type="CDD" id="cd04647">
    <property type="entry name" value="LbH_MAT_like"/>
    <property type="match status" value="1"/>
</dbReference>
<dbReference type="InterPro" id="IPR018357">
    <property type="entry name" value="Hexapep_transf_CS"/>
</dbReference>
<dbReference type="EC" id="2.3.1.-" evidence="5"/>
<dbReference type="PROSITE" id="PS00101">
    <property type="entry name" value="HEXAPEP_TRANSFERASES"/>
    <property type="match status" value="1"/>
</dbReference>
<name>A0ABU5E981_9PROT</name>
<evidence type="ECO:0000313" key="5">
    <source>
        <dbReference type="EMBL" id="MDY0882758.1"/>
    </source>
</evidence>
<dbReference type="EMBL" id="JAXCLW010000002">
    <property type="protein sequence ID" value="MDY0882758.1"/>
    <property type="molecule type" value="Genomic_DNA"/>
</dbReference>
<sequence>MSSGFVHWHLMIGYEMAMRILFALPRYRFLDCVKAFFLRSVGAHIGKRPSFYPGVWITPGRNLVVGDDVNFALDVLIGTAGGVTIGNRTLIGYRTQIHSSNHRVPPDGGSIFESGRDYAPVSIGSEVWIGASSIILPGVTIGDGAVVAAGSVVTKNVEPYTIVAGNPARKIRDRDWRQSKAC</sequence>
<dbReference type="Gene3D" id="2.160.10.10">
    <property type="entry name" value="Hexapeptide repeat proteins"/>
    <property type="match status" value="1"/>
</dbReference>
<keyword evidence="3" id="KW-0677">Repeat</keyword>
<keyword evidence="4 5" id="KW-0012">Acyltransferase</keyword>
<dbReference type="InterPro" id="IPR001451">
    <property type="entry name" value="Hexapep"/>
</dbReference>
<reference evidence="5 6" key="1">
    <citation type="journal article" date="2016" name="Antonie Van Leeuwenhoek">
        <title>Dongia soli sp. nov., isolated from soil from Dokdo, Korea.</title>
        <authorList>
            <person name="Kim D.U."/>
            <person name="Lee H."/>
            <person name="Kim H."/>
            <person name="Kim S.G."/>
            <person name="Ka J.O."/>
        </authorList>
    </citation>
    <scope>NUCLEOTIDE SEQUENCE [LARGE SCALE GENOMIC DNA]</scope>
    <source>
        <strain evidence="5 6">D78</strain>
    </source>
</reference>
<evidence type="ECO:0000256" key="4">
    <source>
        <dbReference type="ARBA" id="ARBA00023315"/>
    </source>
</evidence>
<keyword evidence="6" id="KW-1185">Reference proteome</keyword>
<evidence type="ECO:0000256" key="1">
    <source>
        <dbReference type="ARBA" id="ARBA00007274"/>
    </source>
</evidence>
<dbReference type="Pfam" id="PF14602">
    <property type="entry name" value="Hexapep_2"/>
    <property type="match status" value="1"/>
</dbReference>
<dbReference type="PANTHER" id="PTHR23416:SF23">
    <property type="entry name" value="ACETYLTRANSFERASE C18B11.09C-RELATED"/>
    <property type="match status" value="1"/>
</dbReference>